<dbReference type="GO" id="GO:0042421">
    <property type="term" value="P:norepinephrine biosynthetic process"/>
    <property type="evidence" value="ECO:0007669"/>
    <property type="project" value="TreeGrafter"/>
</dbReference>
<evidence type="ECO:0000256" key="2">
    <source>
        <dbReference type="ARBA" id="ARBA00010676"/>
    </source>
</evidence>
<evidence type="ECO:0000256" key="9">
    <source>
        <dbReference type="SAM" id="SignalP"/>
    </source>
</evidence>
<dbReference type="PRINTS" id="PR00767">
    <property type="entry name" value="DBMONOXGNASE"/>
</dbReference>
<protein>
    <submittedName>
        <fullName evidence="12">DBH-like monooxygenase protein 1 homolog</fullName>
    </submittedName>
</protein>
<dbReference type="FunFam" id="2.60.120.310:FF:000004">
    <property type="entry name" value="DBH-like monooxygenase protein 1"/>
    <property type="match status" value="1"/>
</dbReference>
<comment type="similarity">
    <text evidence="2">Belongs to the copper type II ascorbate-dependent monooxygenase family.</text>
</comment>
<dbReference type="InterPro" id="IPR028460">
    <property type="entry name" value="Tbh/DBH"/>
</dbReference>
<keyword evidence="7" id="KW-1015">Disulfide bond</keyword>
<dbReference type="InterPro" id="IPR000323">
    <property type="entry name" value="Cu2_ascorb_mOase_N"/>
</dbReference>
<keyword evidence="9" id="KW-0732">Signal</keyword>
<dbReference type="PROSITE" id="PS50836">
    <property type="entry name" value="DOMON"/>
    <property type="match status" value="1"/>
</dbReference>
<dbReference type="Proteomes" id="UP001318040">
    <property type="component" value="Chromosome 3"/>
</dbReference>
<comment type="cofactor">
    <cofactor evidence="1">
        <name>Cu(2+)</name>
        <dbReference type="ChEBI" id="CHEBI:29036"/>
    </cofactor>
</comment>
<dbReference type="GO" id="GO:0006589">
    <property type="term" value="P:octopamine biosynthetic process"/>
    <property type="evidence" value="ECO:0007669"/>
    <property type="project" value="TreeGrafter"/>
</dbReference>
<evidence type="ECO:0000256" key="3">
    <source>
        <dbReference type="ARBA" id="ARBA00022723"/>
    </source>
</evidence>
<dbReference type="GO" id="GO:0005507">
    <property type="term" value="F:copper ion binding"/>
    <property type="evidence" value="ECO:0007669"/>
    <property type="project" value="InterPro"/>
</dbReference>
<dbReference type="InterPro" id="IPR005018">
    <property type="entry name" value="DOMON_domain"/>
</dbReference>
<sequence>MMSPLARLCLVVQIAAVVVVALTDPSGATELSLEEFQQWAKLHDMLSVSWNANSSYIVFKLEVQTPGYVGFGVSRHGGMQDTDMLVCGADRAGDPFLCTDRYSVNNTTPVKDDSQDVDVFAIDVVDDSRVVRFGRQLRTGDARDVDITRGTVNVAFAFGIDKVISYHGDKRGTSAIVLLPPPPDSPENVVPPGPSTTAELLTSNFTIPSDRDTFYSCTMFKLPELPEKHHLIKVEAVLADVSKSYVQHMMLYSCTGDIEGAHNQQSQCYQANAPLAFGHCQGIVAAWAIGGEPFVYPEDVGYSLGMKDDPKYVLLQIHYNNPKMDKGVVDNSGFRLFCTDKLRRYDAGILEVGTDPSPYHIIPPNVSGFVTYGLCSTEVLRKGPVSSVRVFDALLHAHVAGRQIHVRQFRDGKEIGHLGQDDVYDVNSHKYIHFPQSVEVMAGDMLVVECTYGTEGRSDITTGGFEMRQEMCLAYLHHYPRVGLARCRSTVHVPALARNLLGCEVTASDKYRYVVSAPKKYEGRPLESVMAEYEWSEERVEEYSRLLRSADYDVRQYLLTTGTWVYETARLPATGSVGRVGRLDPWLWCGWEIIVTTAVAILLLL</sequence>
<dbReference type="InterPro" id="IPR024548">
    <property type="entry name" value="Cu2_monoox_C"/>
</dbReference>
<feature type="chain" id="PRO_5042522129" evidence="9">
    <location>
        <begin position="29"/>
        <end position="605"/>
    </location>
</feature>
<dbReference type="Pfam" id="PF01082">
    <property type="entry name" value="Cu2_monooxygen"/>
    <property type="match status" value="1"/>
</dbReference>
<evidence type="ECO:0000313" key="12">
    <source>
        <dbReference type="RefSeq" id="XP_032832905.1"/>
    </source>
</evidence>
<evidence type="ECO:0000256" key="7">
    <source>
        <dbReference type="ARBA" id="ARBA00023157"/>
    </source>
</evidence>
<keyword evidence="11" id="KW-1185">Reference proteome</keyword>
<dbReference type="SMART" id="SM00664">
    <property type="entry name" value="DoH"/>
    <property type="match status" value="1"/>
</dbReference>
<dbReference type="Pfam" id="PF03351">
    <property type="entry name" value="DOMON"/>
    <property type="match status" value="1"/>
</dbReference>
<keyword evidence="3" id="KW-0479">Metal-binding</keyword>
<dbReference type="SUPFAM" id="SSF49742">
    <property type="entry name" value="PHM/PNGase F"/>
    <property type="match status" value="2"/>
</dbReference>
<dbReference type="InterPro" id="IPR000945">
    <property type="entry name" value="DBH-like"/>
</dbReference>
<evidence type="ECO:0000256" key="8">
    <source>
        <dbReference type="ARBA" id="ARBA00023180"/>
    </source>
</evidence>
<dbReference type="GO" id="GO:0004500">
    <property type="term" value="F:dopamine beta-monooxygenase activity"/>
    <property type="evidence" value="ECO:0007669"/>
    <property type="project" value="InterPro"/>
</dbReference>
<dbReference type="CDD" id="cd09631">
    <property type="entry name" value="DOMON_DOH"/>
    <property type="match status" value="1"/>
</dbReference>
<dbReference type="InterPro" id="IPR008977">
    <property type="entry name" value="PHM/PNGase_F_dom_sf"/>
</dbReference>
<dbReference type="Gene3D" id="2.60.120.230">
    <property type="match status" value="1"/>
</dbReference>
<evidence type="ECO:0000256" key="1">
    <source>
        <dbReference type="ARBA" id="ARBA00001973"/>
    </source>
</evidence>
<organism evidence="11 12">
    <name type="scientific">Petromyzon marinus</name>
    <name type="common">Sea lamprey</name>
    <dbReference type="NCBI Taxonomy" id="7757"/>
    <lineage>
        <taxon>Eukaryota</taxon>
        <taxon>Metazoa</taxon>
        <taxon>Chordata</taxon>
        <taxon>Craniata</taxon>
        <taxon>Vertebrata</taxon>
        <taxon>Cyclostomata</taxon>
        <taxon>Hyperoartia</taxon>
        <taxon>Petromyzontiformes</taxon>
        <taxon>Petromyzontidae</taxon>
        <taxon>Petromyzon</taxon>
    </lineage>
</organism>
<dbReference type="GO" id="GO:0042420">
    <property type="term" value="P:dopamine catabolic process"/>
    <property type="evidence" value="ECO:0007669"/>
    <property type="project" value="TreeGrafter"/>
</dbReference>
<dbReference type="PANTHER" id="PTHR10157">
    <property type="entry name" value="DOPAMINE BETA HYDROXYLASE RELATED"/>
    <property type="match status" value="1"/>
</dbReference>
<dbReference type="GO" id="GO:0030667">
    <property type="term" value="C:secretory granule membrane"/>
    <property type="evidence" value="ECO:0007669"/>
    <property type="project" value="TreeGrafter"/>
</dbReference>
<dbReference type="InterPro" id="IPR045266">
    <property type="entry name" value="DOH_DOMON"/>
</dbReference>
<dbReference type="GO" id="GO:0005615">
    <property type="term" value="C:extracellular space"/>
    <property type="evidence" value="ECO:0007669"/>
    <property type="project" value="TreeGrafter"/>
</dbReference>
<feature type="signal peptide" evidence="9">
    <location>
        <begin position="1"/>
        <end position="28"/>
    </location>
</feature>
<evidence type="ECO:0000256" key="4">
    <source>
        <dbReference type="ARBA" id="ARBA00023002"/>
    </source>
</evidence>
<dbReference type="FunFam" id="2.60.120.230:FF:000001">
    <property type="entry name" value="Monooxygenase, DBH-like 1"/>
    <property type="match status" value="1"/>
</dbReference>
<name>A0AAJ7UCW3_PETMA</name>
<keyword evidence="6" id="KW-0503">Monooxygenase</keyword>
<dbReference type="KEGG" id="pmrn:116955739"/>
<feature type="domain" description="DOMON" evidence="10">
    <location>
        <begin position="44"/>
        <end position="159"/>
    </location>
</feature>
<keyword evidence="5" id="KW-0186">Copper</keyword>
<gene>
    <name evidence="12" type="primary">LOC116955739</name>
</gene>
<evidence type="ECO:0000313" key="11">
    <source>
        <dbReference type="Proteomes" id="UP001318040"/>
    </source>
</evidence>
<proteinExistence type="inferred from homology"/>
<dbReference type="RefSeq" id="XP_032832905.1">
    <property type="nucleotide sequence ID" value="XM_032977014.1"/>
</dbReference>
<keyword evidence="4" id="KW-0560">Oxidoreductase</keyword>
<dbReference type="Pfam" id="PF03712">
    <property type="entry name" value="Cu2_monoox_C"/>
    <property type="match status" value="1"/>
</dbReference>
<keyword evidence="8" id="KW-0325">Glycoprotein</keyword>
<dbReference type="PANTHER" id="PTHR10157:SF23">
    <property type="entry name" value="MOXD1 HOMOLOG 1"/>
    <property type="match status" value="1"/>
</dbReference>
<evidence type="ECO:0000256" key="5">
    <source>
        <dbReference type="ARBA" id="ARBA00023008"/>
    </source>
</evidence>
<dbReference type="InterPro" id="IPR014784">
    <property type="entry name" value="Cu2_ascorb_mOase-like_C"/>
</dbReference>
<dbReference type="Gene3D" id="2.60.120.310">
    <property type="entry name" value="Copper type II, ascorbate-dependent monooxygenase, N-terminal domain"/>
    <property type="match status" value="1"/>
</dbReference>
<evidence type="ECO:0000259" key="10">
    <source>
        <dbReference type="PROSITE" id="PS50836"/>
    </source>
</evidence>
<evidence type="ECO:0000256" key="6">
    <source>
        <dbReference type="ARBA" id="ARBA00023033"/>
    </source>
</evidence>
<reference evidence="12" key="1">
    <citation type="submission" date="2025-08" db="UniProtKB">
        <authorList>
            <consortium name="RefSeq"/>
        </authorList>
    </citation>
    <scope>IDENTIFICATION</scope>
    <source>
        <tissue evidence="12">Sperm</tissue>
    </source>
</reference>
<accession>A0AAJ7UCW3</accession>
<dbReference type="AlphaFoldDB" id="A0AAJ7UCW3"/>
<dbReference type="InterPro" id="IPR036939">
    <property type="entry name" value="Cu2_ascorb_mOase_N_sf"/>
</dbReference>